<feature type="domain" description="Glycosyl-hydrolase 97 C-terminal oligomerisation" evidence="3">
    <location>
        <begin position="600"/>
        <end position="701"/>
    </location>
</feature>
<dbReference type="InterPro" id="IPR029483">
    <property type="entry name" value="GH97_C"/>
</dbReference>
<dbReference type="GO" id="GO:0030246">
    <property type="term" value="F:carbohydrate binding"/>
    <property type="evidence" value="ECO:0007669"/>
    <property type="project" value="InterPro"/>
</dbReference>
<dbReference type="KEGG" id="sbj:CF168_11050"/>
<dbReference type="Gene3D" id="2.70.98.10">
    <property type="match status" value="1"/>
</dbReference>
<dbReference type="InterPro" id="IPR019563">
    <property type="entry name" value="GH97_catalytic"/>
</dbReference>
<feature type="domain" description="Glycosyl-hydrolase 97 catalytic" evidence="1">
    <location>
        <begin position="318"/>
        <end position="505"/>
    </location>
</feature>
<feature type="domain" description="Glycosyl-hydrolase 97 N-terminal" evidence="2">
    <location>
        <begin position="51"/>
        <end position="300"/>
    </location>
</feature>
<sequence length="703" mass="79082">MFSNPLTHARHINSPTQNSRHWAASLFTPSLLALSIGSLLSTSATAQTLNLSSPDKQIVLSLSDDTGRPEYQVHFHGKSIIEPSRLGLVFASLGELGQGLRIKSSHTASADGKWQQPWGEQEWIKDQHNQLSVVLTDGKIDLNLEFKAFDDGIGFRYHLATQNALPTNTPLAITDELTEFNIGQSDKATAWWIPSRGWNRYEYLYRTSALNQVDRAHTPFTFKLVDGTHLSIHEAALVDFASMTLDQQRDGKLKADLTPWSDGIRVKTQAGFYTPWRTIQIADKATGLLNSHLILNLNEPNKLGDVSWVKPGKYVGIWWGMHLNENTWGSGPTHGATTSETERYMDFAAKYQFDGVLVEGWNQGWDGDWFHNGDQFSFTKAYDDFDLPAITAYGAKKGVRLIGHHETAGSVTHYRNQMDDAFALYEKHGVTQVKTGYVADGGQIKRIDENGITRHEWHDGQFMVGEYLHSVTEAAKHHISINSHEPIKDTGLRRTYPNWLAREGARGQEYNAWGSPPNSPEHTAMLPFTRMLAGPMDFTLGIFDLAPKGLDAENRVQTTLMKQLALYVVLYSPIQMAADLPRNYQKHLDAFQFIRDVPTDWYQSIALAGEVGDYVVFARQAKDQQDWYLGALTDENARQVKVKLDFLDPNKRYQAQIYRDGAKADWKTNPYDYVIEIKEVSAKDSLTLQLASSGGTAIRFKAL</sequence>
<dbReference type="AlphaFoldDB" id="A0A220UM99"/>
<dbReference type="EMBL" id="CP022358">
    <property type="protein sequence ID" value="ASK69364.1"/>
    <property type="molecule type" value="Genomic_DNA"/>
</dbReference>
<organism evidence="4 5">
    <name type="scientific">Shewanella bicestrii</name>
    <dbReference type="NCBI Taxonomy" id="2018305"/>
    <lineage>
        <taxon>Bacteria</taxon>
        <taxon>Pseudomonadati</taxon>
        <taxon>Pseudomonadota</taxon>
        <taxon>Gammaproteobacteria</taxon>
        <taxon>Alteromonadales</taxon>
        <taxon>Shewanellaceae</taxon>
        <taxon>Shewanella</taxon>
    </lineage>
</organism>
<keyword evidence="5" id="KW-1185">Reference proteome</keyword>
<evidence type="ECO:0000313" key="5">
    <source>
        <dbReference type="Proteomes" id="UP000198367"/>
    </source>
</evidence>
<dbReference type="Pfam" id="PF14509">
    <property type="entry name" value="GH97_C"/>
    <property type="match status" value="1"/>
</dbReference>
<reference evidence="4 5" key="1">
    <citation type="submission" date="2017-07" db="EMBL/GenBank/DDBJ databases">
        <title>Phenotypical and genomic characterization of a clinical isolate of Shewanella bicestrii sp. nov. producing an extended-spectrum beta-lactamase and a new oxacillinase variant.</title>
        <authorList>
            <person name="Jousset A.B."/>
            <person name="Bonnin R.A."/>
            <person name="Girlich D."/>
            <person name="Dabos L."/>
            <person name="Potron A."/>
            <person name="Dortet L."/>
            <person name="Glaser P."/>
            <person name="Naas T."/>
        </authorList>
    </citation>
    <scope>NUCLEOTIDE SEQUENCE [LARGE SCALE GENOMIC DNA]</scope>
    <source>
        <strain evidence="4 5">JAB-1</strain>
    </source>
</reference>
<dbReference type="InterPro" id="IPR029486">
    <property type="entry name" value="GH97_N"/>
</dbReference>
<dbReference type="PANTHER" id="PTHR35803:SF1">
    <property type="entry name" value="GLUCAN 1,4-ALPHA-GLUCOSIDASE SUSB"/>
    <property type="match status" value="1"/>
</dbReference>
<proteinExistence type="predicted"/>
<dbReference type="InterPro" id="IPR052720">
    <property type="entry name" value="Glycosyl_hydrolase_97"/>
</dbReference>
<evidence type="ECO:0000259" key="2">
    <source>
        <dbReference type="Pfam" id="PF14508"/>
    </source>
</evidence>
<dbReference type="Pfam" id="PF10566">
    <property type="entry name" value="Glyco_hydro_97"/>
    <property type="match status" value="1"/>
</dbReference>
<evidence type="ECO:0000259" key="1">
    <source>
        <dbReference type="Pfam" id="PF10566"/>
    </source>
</evidence>
<dbReference type="InterPro" id="IPR013785">
    <property type="entry name" value="Aldolase_TIM"/>
</dbReference>
<dbReference type="Proteomes" id="UP000198367">
    <property type="component" value="Chromosome"/>
</dbReference>
<dbReference type="Pfam" id="PF14508">
    <property type="entry name" value="GH97_N"/>
    <property type="match status" value="1"/>
</dbReference>
<evidence type="ECO:0000259" key="3">
    <source>
        <dbReference type="Pfam" id="PF14509"/>
    </source>
</evidence>
<dbReference type="InterPro" id="IPR017853">
    <property type="entry name" value="GH"/>
</dbReference>
<name>A0A220UM99_9GAMM</name>
<evidence type="ECO:0000313" key="4">
    <source>
        <dbReference type="EMBL" id="ASK69364.1"/>
    </source>
</evidence>
<accession>A0A220UM99</accession>
<dbReference type="Gene3D" id="3.20.20.70">
    <property type="entry name" value="Aldolase class I"/>
    <property type="match status" value="1"/>
</dbReference>
<protein>
    <submittedName>
        <fullName evidence="4">Alpha-glucosidase</fullName>
    </submittedName>
</protein>
<dbReference type="PANTHER" id="PTHR35803">
    <property type="entry name" value="GLUCAN 1,4-ALPHA-GLUCOSIDASE SUSB-RELATED"/>
    <property type="match status" value="1"/>
</dbReference>
<dbReference type="InterPro" id="IPR014718">
    <property type="entry name" value="GH-type_carb-bd"/>
</dbReference>
<dbReference type="RefSeq" id="WP_089067867.1">
    <property type="nucleotide sequence ID" value="NZ_CP022358.1"/>
</dbReference>
<gene>
    <name evidence="4" type="ORF">CF168_11050</name>
</gene>
<dbReference type="SUPFAM" id="SSF51445">
    <property type="entry name" value="(Trans)glycosidases"/>
    <property type="match status" value="1"/>
</dbReference>